<sequence length="205" mass="22723">MPAPAMLPQSRGPNLQLSLALAFCRGYFEHNLDISNQSTLVDIAVRVLGFSEAEIRACLGSEEWARLVEVLSIEARTRLQQARPNAEKPARFMVTHSIGSQRKACNGHGICFGGRRQWTWDEWLPQARRSTCQSPFFATKDSFGASKRSSLVTLKVDFRVNQAGSLEPKSAMAGAGICTNLTTWPTPPRRAKLSRSCDFVQLTPK</sequence>
<dbReference type="SUPFAM" id="SSF52833">
    <property type="entry name" value="Thioredoxin-like"/>
    <property type="match status" value="1"/>
</dbReference>
<dbReference type="InterPro" id="IPR036249">
    <property type="entry name" value="Thioredoxin-like_sf"/>
</dbReference>
<organism evidence="1 2">
    <name type="scientific">Microdochium trichocladiopsis</name>
    <dbReference type="NCBI Taxonomy" id="1682393"/>
    <lineage>
        <taxon>Eukaryota</taxon>
        <taxon>Fungi</taxon>
        <taxon>Dikarya</taxon>
        <taxon>Ascomycota</taxon>
        <taxon>Pezizomycotina</taxon>
        <taxon>Sordariomycetes</taxon>
        <taxon>Xylariomycetidae</taxon>
        <taxon>Xylariales</taxon>
        <taxon>Microdochiaceae</taxon>
        <taxon>Microdochium</taxon>
    </lineage>
</organism>
<dbReference type="Proteomes" id="UP000756346">
    <property type="component" value="Unassembled WGS sequence"/>
</dbReference>
<accession>A0A9P9BLG5</accession>
<comment type="caution">
    <text evidence="1">The sequence shown here is derived from an EMBL/GenBank/DDBJ whole genome shotgun (WGS) entry which is preliminary data.</text>
</comment>
<name>A0A9P9BLG5_9PEZI</name>
<proteinExistence type="predicted"/>
<dbReference type="Gene3D" id="3.40.30.10">
    <property type="entry name" value="Glutaredoxin"/>
    <property type="match status" value="1"/>
</dbReference>
<gene>
    <name evidence="1" type="ORF">B0I36DRAFT_351495</name>
</gene>
<dbReference type="GeneID" id="70186562"/>
<dbReference type="RefSeq" id="XP_046010856.1">
    <property type="nucleotide sequence ID" value="XM_046157016.1"/>
</dbReference>
<reference evidence="1" key="1">
    <citation type="journal article" date="2021" name="Nat. Commun.">
        <title>Genetic determinants of endophytism in the Arabidopsis root mycobiome.</title>
        <authorList>
            <person name="Mesny F."/>
            <person name="Miyauchi S."/>
            <person name="Thiergart T."/>
            <person name="Pickel B."/>
            <person name="Atanasova L."/>
            <person name="Karlsson M."/>
            <person name="Huettel B."/>
            <person name="Barry K.W."/>
            <person name="Haridas S."/>
            <person name="Chen C."/>
            <person name="Bauer D."/>
            <person name="Andreopoulos W."/>
            <person name="Pangilinan J."/>
            <person name="LaButti K."/>
            <person name="Riley R."/>
            <person name="Lipzen A."/>
            <person name="Clum A."/>
            <person name="Drula E."/>
            <person name="Henrissat B."/>
            <person name="Kohler A."/>
            <person name="Grigoriev I.V."/>
            <person name="Martin F.M."/>
            <person name="Hacquard S."/>
        </authorList>
    </citation>
    <scope>NUCLEOTIDE SEQUENCE</scope>
    <source>
        <strain evidence="1">MPI-CAGE-CH-0230</strain>
    </source>
</reference>
<evidence type="ECO:0000313" key="2">
    <source>
        <dbReference type="Proteomes" id="UP000756346"/>
    </source>
</evidence>
<dbReference type="AlphaFoldDB" id="A0A9P9BLG5"/>
<dbReference type="EMBL" id="JAGTJQ010000007">
    <property type="protein sequence ID" value="KAH7028057.1"/>
    <property type="molecule type" value="Genomic_DNA"/>
</dbReference>
<evidence type="ECO:0000313" key="1">
    <source>
        <dbReference type="EMBL" id="KAH7028057.1"/>
    </source>
</evidence>
<protein>
    <submittedName>
        <fullName evidence="1">Uncharacterized protein</fullName>
    </submittedName>
</protein>
<keyword evidence="2" id="KW-1185">Reference proteome</keyword>